<keyword evidence="2" id="KW-1185">Reference proteome</keyword>
<evidence type="ECO:0000313" key="2">
    <source>
        <dbReference type="Proteomes" id="UP001732700"/>
    </source>
</evidence>
<protein>
    <submittedName>
        <fullName evidence="1">Uncharacterized protein</fullName>
    </submittedName>
</protein>
<evidence type="ECO:0000313" key="1">
    <source>
        <dbReference type="EnsemblPlants" id="AVESA.00010b.r2.2DG0336350.1.CDS"/>
    </source>
</evidence>
<proteinExistence type="predicted"/>
<accession>A0ACD5UY99</accession>
<reference evidence="1" key="2">
    <citation type="submission" date="2025-09" db="UniProtKB">
        <authorList>
            <consortium name="EnsemblPlants"/>
        </authorList>
    </citation>
    <scope>IDENTIFICATION</scope>
</reference>
<reference evidence="1" key="1">
    <citation type="submission" date="2021-05" db="EMBL/GenBank/DDBJ databases">
        <authorList>
            <person name="Scholz U."/>
            <person name="Mascher M."/>
            <person name="Fiebig A."/>
        </authorList>
    </citation>
    <scope>NUCLEOTIDE SEQUENCE [LARGE SCALE GENOMIC DNA]</scope>
</reference>
<name>A0ACD5UY99_AVESA</name>
<dbReference type="Proteomes" id="UP001732700">
    <property type="component" value="Chromosome 2D"/>
</dbReference>
<dbReference type="EnsemblPlants" id="AVESA.00010b.r2.2DG0336350.1">
    <property type="protein sequence ID" value="AVESA.00010b.r2.2DG0336350.1.CDS"/>
    <property type="gene ID" value="AVESA.00010b.r2.2DG0336350"/>
</dbReference>
<organism evidence="1 2">
    <name type="scientific">Avena sativa</name>
    <name type="common">Oat</name>
    <dbReference type="NCBI Taxonomy" id="4498"/>
    <lineage>
        <taxon>Eukaryota</taxon>
        <taxon>Viridiplantae</taxon>
        <taxon>Streptophyta</taxon>
        <taxon>Embryophyta</taxon>
        <taxon>Tracheophyta</taxon>
        <taxon>Spermatophyta</taxon>
        <taxon>Magnoliopsida</taxon>
        <taxon>Liliopsida</taxon>
        <taxon>Poales</taxon>
        <taxon>Poaceae</taxon>
        <taxon>BOP clade</taxon>
        <taxon>Pooideae</taxon>
        <taxon>Poodae</taxon>
        <taxon>Poeae</taxon>
        <taxon>Poeae Chloroplast Group 1 (Aveneae type)</taxon>
        <taxon>Aveninae</taxon>
        <taxon>Avena</taxon>
    </lineage>
</organism>
<sequence>MLAMEKNGTMAIVASNTADEEAPVPIQAPVEASEVYSSDVCRDNESKNNKIRQVLGTLKSGYNRRWICKTRWLHQALIRSGRLVVGLGVQWTPVRGRGDGQWTPPPATLQLCVGHRCLVFHLAQVDPDAVPAALYRFLADPRVVFVGYGSSYDRRMLWEHYGLHVEYGHDLRALAGMGNASVELMAQRFLGYPGIGKPWNVAMSAWHAPRLSVEQVEYACVDAYLAFRLGLLLCPGALQPVQRAPVPPRAPPPAPRAPVIIHAPPRAPVLQRNRAPAPALVHPRAPPPAPRALVPPRARTPAPRTPVVVRAPPRAPVLELHRPPGPALVFPRAPTPAPRALVLPRVSPPSPRTPQAVAVDAAENSSKIAETRPGFTLVRSNYASPGFTGLDAETERGGLTLVRSNYSSDEDDDLSSDEFDLRERGAVTDDDDEEEDVYDYVDRTGLLSDGDYIVEPGDGCDDDEEDVYEEDYVVGTRSLNAEDVGEQGYAYKEYAGIGILTVEDHIEEGYKEYTGILTVNNEVVAYDKEAFVSNGPVTVAFEEEGGCLQLDGYHAPPEHLGSSPELEEERYGDSIDAFQGGEDGYGQDDGGDWYDQGDEDDGFRGSFWKAARIGERLSPWVAFGCFAIGISTIFF</sequence>